<evidence type="ECO:0000256" key="2">
    <source>
        <dbReference type="ARBA" id="ARBA00012438"/>
    </source>
</evidence>
<gene>
    <name evidence="6" type="ORF">SHI21_06310</name>
</gene>
<dbReference type="EMBL" id="JAYGJQ010000001">
    <property type="protein sequence ID" value="MEA9355803.1"/>
    <property type="molecule type" value="Genomic_DNA"/>
</dbReference>
<dbReference type="Pfam" id="PF00512">
    <property type="entry name" value="HisKA"/>
    <property type="match status" value="1"/>
</dbReference>
<dbReference type="InterPro" id="IPR036890">
    <property type="entry name" value="HATPase_C_sf"/>
</dbReference>
<evidence type="ECO:0000313" key="6">
    <source>
        <dbReference type="EMBL" id="MEA9355803.1"/>
    </source>
</evidence>
<evidence type="ECO:0000259" key="5">
    <source>
        <dbReference type="PROSITE" id="PS50109"/>
    </source>
</evidence>
<dbReference type="Pfam" id="PF02518">
    <property type="entry name" value="HATPase_c"/>
    <property type="match status" value="1"/>
</dbReference>
<dbReference type="Gene3D" id="3.30.565.10">
    <property type="entry name" value="Histidine kinase-like ATPase, C-terminal domain"/>
    <property type="match status" value="1"/>
</dbReference>
<dbReference type="Gene3D" id="1.10.287.130">
    <property type="match status" value="1"/>
</dbReference>
<evidence type="ECO:0000256" key="3">
    <source>
        <dbReference type="ARBA" id="ARBA00022553"/>
    </source>
</evidence>
<dbReference type="Proteomes" id="UP001302274">
    <property type="component" value="Unassembled WGS sequence"/>
</dbReference>
<organism evidence="6 7">
    <name type="scientific">Bacteriovorax antarcticus</name>
    <dbReference type="NCBI Taxonomy" id="3088717"/>
    <lineage>
        <taxon>Bacteria</taxon>
        <taxon>Pseudomonadati</taxon>
        <taxon>Bdellovibrionota</taxon>
        <taxon>Bacteriovoracia</taxon>
        <taxon>Bacteriovoracales</taxon>
        <taxon>Bacteriovoracaceae</taxon>
        <taxon>Bacteriovorax</taxon>
    </lineage>
</organism>
<dbReference type="SUPFAM" id="SSF47384">
    <property type="entry name" value="Homodimeric domain of signal transducing histidine kinase"/>
    <property type="match status" value="1"/>
</dbReference>
<sequence length="379" mass="42635">MVNQKNVLKDHRDNTDNSLKSERNKTDDYLVNESQSVEDESDEIVSANRREADAKLKASRDQADITRLEDASHKTPLLDAERKRSDLARNIARKAEDKVLTEERDQKKQIAEVLLNSERADTDNNLLCEREGSDNASKNSSLLVTTAQDALTTRDTYLGILSHDLKNPLAAISLSTNAMKRAFLKKELEPMSFNKYFETVERNVATMGRMIEDLLDVEQMVNGDLKLNLKSFDLKELIYECKELFDPIAASKFFSINIEPIESGLNANVDHDRILQVLSNLVGNAVKYTEAGGQIVLSVKRIEDNIVVSVKDEGPGIPHEKLDIIFERFSQLNGKERKGAGLGLFISKWIVESHNGKIFVESVVDEGSTFSFTLPLNYN</sequence>
<dbReference type="InterPro" id="IPR004358">
    <property type="entry name" value="Sig_transdc_His_kin-like_C"/>
</dbReference>
<keyword evidence="7" id="KW-1185">Reference proteome</keyword>
<dbReference type="PANTHER" id="PTHR43547:SF2">
    <property type="entry name" value="HYBRID SIGNAL TRANSDUCTION HISTIDINE KINASE C"/>
    <property type="match status" value="1"/>
</dbReference>
<dbReference type="RefSeq" id="WP_323575433.1">
    <property type="nucleotide sequence ID" value="NZ_JAYGJQ010000001.1"/>
</dbReference>
<dbReference type="EC" id="2.7.13.3" evidence="2"/>
<dbReference type="PRINTS" id="PR00344">
    <property type="entry name" value="BCTRLSENSOR"/>
</dbReference>
<keyword evidence="3" id="KW-0597">Phosphoprotein</keyword>
<dbReference type="InterPro" id="IPR005467">
    <property type="entry name" value="His_kinase_dom"/>
</dbReference>
<dbReference type="SUPFAM" id="SSF55874">
    <property type="entry name" value="ATPase domain of HSP90 chaperone/DNA topoisomerase II/histidine kinase"/>
    <property type="match status" value="1"/>
</dbReference>
<dbReference type="GO" id="GO:0016301">
    <property type="term" value="F:kinase activity"/>
    <property type="evidence" value="ECO:0007669"/>
    <property type="project" value="UniProtKB-KW"/>
</dbReference>
<dbReference type="InterPro" id="IPR003661">
    <property type="entry name" value="HisK_dim/P_dom"/>
</dbReference>
<dbReference type="PANTHER" id="PTHR43547">
    <property type="entry name" value="TWO-COMPONENT HISTIDINE KINASE"/>
    <property type="match status" value="1"/>
</dbReference>
<proteinExistence type="predicted"/>
<feature type="compositionally biased region" description="Basic and acidic residues" evidence="4">
    <location>
        <begin position="7"/>
        <end position="28"/>
    </location>
</feature>
<keyword evidence="6" id="KW-0808">Transferase</keyword>
<dbReference type="CDD" id="cd00082">
    <property type="entry name" value="HisKA"/>
    <property type="match status" value="1"/>
</dbReference>
<accession>A0ABU5VRY3</accession>
<dbReference type="InterPro" id="IPR036097">
    <property type="entry name" value="HisK_dim/P_sf"/>
</dbReference>
<dbReference type="SMART" id="SM00387">
    <property type="entry name" value="HATPase_c"/>
    <property type="match status" value="1"/>
</dbReference>
<evidence type="ECO:0000256" key="1">
    <source>
        <dbReference type="ARBA" id="ARBA00000085"/>
    </source>
</evidence>
<keyword evidence="6" id="KW-0418">Kinase</keyword>
<protein>
    <recommendedName>
        <fullName evidence="2">histidine kinase</fullName>
        <ecNumber evidence="2">2.7.13.3</ecNumber>
    </recommendedName>
</protein>
<dbReference type="SMART" id="SM00388">
    <property type="entry name" value="HisKA"/>
    <property type="match status" value="1"/>
</dbReference>
<comment type="caution">
    <text evidence="6">The sequence shown here is derived from an EMBL/GenBank/DDBJ whole genome shotgun (WGS) entry which is preliminary data.</text>
</comment>
<feature type="domain" description="Histidine kinase" evidence="5">
    <location>
        <begin position="160"/>
        <end position="378"/>
    </location>
</feature>
<evidence type="ECO:0000313" key="7">
    <source>
        <dbReference type="Proteomes" id="UP001302274"/>
    </source>
</evidence>
<name>A0ABU5VRY3_9BACT</name>
<comment type="catalytic activity">
    <reaction evidence="1">
        <text>ATP + protein L-histidine = ADP + protein N-phospho-L-histidine.</text>
        <dbReference type="EC" id="2.7.13.3"/>
    </reaction>
</comment>
<evidence type="ECO:0000256" key="4">
    <source>
        <dbReference type="SAM" id="MobiDB-lite"/>
    </source>
</evidence>
<dbReference type="InterPro" id="IPR003594">
    <property type="entry name" value="HATPase_dom"/>
</dbReference>
<feature type="region of interest" description="Disordered" evidence="4">
    <location>
        <begin position="1"/>
        <end position="46"/>
    </location>
</feature>
<dbReference type="PROSITE" id="PS50109">
    <property type="entry name" value="HIS_KIN"/>
    <property type="match status" value="1"/>
</dbReference>
<reference evidence="6 7" key="1">
    <citation type="submission" date="2023-11" db="EMBL/GenBank/DDBJ databases">
        <title>A Novel Polar Bacteriovorax (B. antarcticus) Isolated from the Biocrust in Antarctica.</title>
        <authorList>
            <person name="Mun W."/>
            <person name="Choi S.Y."/>
            <person name="Mitchell R.J."/>
        </authorList>
    </citation>
    <scope>NUCLEOTIDE SEQUENCE [LARGE SCALE GENOMIC DNA]</scope>
    <source>
        <strain evidence="6 7">PP10</strain>
    </source>
</reference>